<dbReference type="OrthoDB" id="779507at2759"/>
<evidence type="ECO:0000256" key="1">
    <source>
        <dbReference type="ARBA" id="ARBA00008668"/>
    </source>
</evidence>
<evidence type="ECO:0000256" key="2">
    <source>
        <dbReference type="ARBA" id="ARBA00023180"/>
    </source>
</evidence>
<evidence type="ECO:0000313" key="4">
    <source>
        <dbReference type="RefSeq" id="XP_020088366.1"/>
    </source>
</evidence>
<name>A0A6P5EX34_ANACO</name>
<gene>
    <name evidence="4" type="primary">LOC109710266</name>
</gene>
<dbReference type="PANTHER" id="PTHR22835:SF659">
    <property type="entry name" value="GDSL LIPASE_ACYLHYDROLASE, PUTATIVE (AFU_ORTHOLOGUE AFUA_2G00510)-RELATED"/>
    <property type="match status" value="1"/>
</dbReference>
<comment type="similarity">
    <text evidence="1">Belongs to the 'GDSL' lipolytic enzyme family.</text>
</comment>
<sequence length="189" mass="19864">MQKLINEGAGTLVVPGILPTGCIPIVLSQAHNAPKEEFDPKTGCLIKPNDFSSYHNNLLHQAVQQLQSKYPQAKLIYAEYFEAVVDFILDPIGHGFTNGHGALQVCCGGGGPYNYNSSAGCGSPGSTVGDPATYANWDGIHLTEAGFQQVANDWTVGSPPTTISLAVWTIPITVAPTASHTSPGMVVVS</sequence>
<reference evidence="3" key="1">
    <citation type="journal article" date="2015" name="Nat. Genet.">
        <title>The pineapple genome and the evolution of CAM photosynthesis.</title>
        <authorList>
            <person name="Ming R."/>
            <person name="VanBuren R."/>
            <person name="Wai C.M."/>
            <person name="Tang H."/>
            <person name="Schatz M.C."/>
            <person name="Bowers J.E."/>
            <person name="Lyons E."/>
            <person name="Wang M.L."/>
            <person name="Chen J."/>
            <person name="Biggers E."/>
            <person name="Zhang J."/>
            <person name="Huang L."/>
            <person name="Zhang L."/>
            <person name="Miao W."/>
            <person name="Zhang J."/>
            <person name="Ye Z."/>
            <person name="Miao C."/>
            <person name="Lin Z."/>
            <person name="Wang H."/>
            <person name="Zhou H."/>
            <person name="Yim W.C."/>
            <person name="Priest H.D."/>
            <person name="Zheng C."/>
            <person name="Woodhouse M."/>
            <person name="Edger P.P."/>
            <person name="Guyot R."/>
            <person name="Guo H.B."/>
            <person name="Guo H."/>
            <person name="Zheng G."/>
            <person name="Singh R."/>
            <person name="Sharma A."/>
            <person name="Min X."/>
            <person name="Zheng Y."/>
            <person name="Lee H."/>
            <person name="Gurtowski J."/>
            <person name="Sedlazeck F.J."/>
            <person name="Harkess A."/>
            <person name="McKain M.R."/>
            <person name="Liao Z."/>
            <person name="Fang J."/>
            <person name="Liu J."/>
            <person name="Zhang X."/>
            <person name="Zhang Q."/>
            <person name="Hu W."/>
            <person name="Qin Y."/>
            <person name="Wang K."/>
            <person name="Chen L.Y."/>
            <person name="Shirley N."/>
            <person name="Lin Y.R."/>
            <person name="Liu L.Y."/>
            <person name="Hernandez A.G."/>
            <person name="Wright C.L."/>
            <person name="Bulone V."/>
            <person name="Tuskan G.A."/>
            <person name="Heath K."/>
            <person name="Zee F."/>
            <person name="Moore P.H."/>
            <person name="Sunkar R."/>
            <person name="Leebens-Mack J.H."/>
            <person name="Mockler T."/>
            <person name="Bennetzen J.L."/>
            <person name="Freeling M."/>
            <person name="Sankoff D."/>
            <person name="Paterson A.H."/>
            <person name="Zhu X."/>
            <person name="Yang X."/>
            <person name="Smith J.A."/>
            <person name="Cushman J.C."/>
            <person name="Paull R.E."/>
            <person name="Yu Q."/>
        </authorList>
    </citation>
    <scope>NUCLEOTIDE SEQUENCE [LARGE SCALE GENOMIC DNA]</scope>
    <source>
        <strain evidence="3">cv. F153</strain>
    </source>
</reference>
<evidence type="ECO:0000313" key="3">
    <source>
        <dbReference type="Proteomes" id="UP000515123"/>
    </source>
</evidence>
<dbReference type="Pfam" id="PF00657">
    <property type="entry name" value="Lipase_GDSL"/>
    <property type="match status" value="1"/>
</dbReference>
<dbReference type="RefSeq" id="XP_020088366.1">
    <property type="nucleotide sequence ID" value="XM_020232777.1"/>
</dbReference>
<keyword evidence="2" id="KW-0325">Glycoprotein</keyword>
<dbReference type="PANTHER" id="PTHR22835">
    <property type="entry name" value="ZINC FINGER FYVE DOMAIN CONTAINING PROTEIN"/>
    <property type="match status" value="1"/>
</dbReference>
<proteinExistence type="inferred from homology"/>
<dbReference type="InterPro" id="IPR036514">
    <property type="entry name" value="SGNH_hydro_sf"/>
</dbReference>
<dbReference type="GO" id="GO:0016788">
    <property type="term" value="F:hydrolase activity, acting on ester bonds"/>
    <property type="evidence" value="ECO:0007669"/>
    <property type="project" value="InterPro"/>
</dbReference>
<dbReference type="Gene3D" id="3.40.50.1110">
    <property type="entry name" value="SGNH hydrolase"/>
    <property type="match status" value="1"/>
</dbReference>
<organism evidence="3 4">
    <name type="scientific">Ananas comosus</name>
    <name type="common">Pineapple</name>
    <name type="synonym">Ananas ananas</name>
    <dbReference type="NCBI Taxonomy" id="4615"/>
    <lineage>
        <taxon>Eukaryota</taxon>
        <taxon>Viridiplantae</taxon>
        <taxon>Streptophyta</taxon>
        <taxon>Embryophyta</taxon>
        <taxon>Tracheophyta</taxon>
        <taxon>Spermatophyta</taxon>
        <taxon>Magnoliopsida</taxon>
        <taxon>Liliopsida</taxon>
        <taxon>Poales</taxon>
        <taxon>Bromeliaceae</taxon>
        <taxon>Bromelioideae</taxon>
        <taxon>Ananas</taxon>
    </lineage>
</organism>
<dbReference type="InterPro" id="IPR001087">
    <property type="entry name" value="GDSL"/>
</dbReference>
<dbReference type="GeneID" id="109710266"/>
<protein>
    <submittedName>
        <fullName evidence="4">GDSL esterase/lipase At5g45910-like</fullName>
    </submittedName>
</protein>
<accession>A0A6P5EX34</accession>
<dbReference type="AlphaFoldDB" id="A0A6P5EX34"/>
<dbReference type="Proteomes" id="UP000515123">
    <property type="component" value="Linkage group 5"/>
</dbReference>
<keyword evidence="3" id="KW-1185">Reference proteome</keyword>
<reference evidence="4" key="2">
    <citation type="submission" date="2025-08" db="UniProtKB">
        <authorList>
            <consortium name="RefSeq"/>
        </authorList>
    </citation>
    <scope>IDENTIFICATION</scope>
    <source>
        <tissue evidence="4">Leaf</tissue>
    </source>
</reference>